<dbReference type="EMBL" id="JABFTP020000144">
    <property type="protein sequence ID" value="KAL3281933.1"/>
    <property type="molecule type" value="Genomic_DNA"/>
</dbReference>
<evidence type="ECO:0000313" key="3">
    <source>
        <dbReference type="Proteomes" id="UP001516400"/>
    </source>
</evidence>
<reference evidence="2 3" key="1">
    <citation type="journal article" date="2021" name="BMC Biol.">
        <title>Horizontally acquired antibacterial genes associated with adaptive radiation of ladybird beetles.</title>
        <authorList>
            <person name="Li H.S."/>
            <person name="Tang X.F."/>
            <person name="Huang Y.H."/>
            <person name="Xu Z.Y."/>
            <person name="Chen M.L."/>
            <person name="Du X.Y."/>
            <person name="Qiu B.Y."/>
            <person name="Chen P.T."/>
            <person name="Zhang W."/>
            <person name="Slipinski A."/>
            <person name="Escalona H.E."/>
            <person name="Waterhouse R.M."/>
            <person name="Zwick A."/>
            <person name="Pang H."/>
        </authorList>
    </citation>
    <scope>NUCLEOTIDE SEQUENCE [LARGE SCALE GENOMIC DNA]</scope>
    <source>
        <strain evidence="2">SYSU2018</strain>
    </source>
</reference>
<comment type="caution">
    <text evidence="2">The sequence shown here is derived from an EMBL/GenBank/DDBJ whole genome shotgun (WGS) entry which is preliminary data.</text>
</comment>
<gene>
    <name evidence="2" type="ORF">HHI36_005136</name>
</gene>
<accession>A0ABD2NTN0</accession>
<protein>
    <submittedName>
        <fullName evidence="2">Uncharacterized protein</fullName>
    </submittedName>
</protein>
<proteinExistence type="predicted"/>
<keyword evidence="3" id="KW-1185">Reference proteome</keyword>
<name>A0ABD2NTN0_9CUCU</name>
<evidence type="ECO:0000313" key="2">
    <source>
        <dbReference type="EMBL" id="KAL3281933.1"/>
    </source>
</evidence>
<feature type="region of interest" description="Disordered" evidence="1">
    <location>
        <begin position="43"/>
        <end position="112"/>
    </location>
</feature>
<organism evidence="2 3">
    <name type="scientific">Cryptolaemus montrouzieri</name>
    <dbReference type="NCBI Taxonomy" id="559131"/>
    <lineage>
        <taxon>Eukaryota</taxon>
        <taxon>Metazoa</taxon>
        <taxon>Ecdysozoa</taxon>
        <taxon>Arthropoda</taxon>
        <taxon>Hexapoda</taxon>
        <taxon>Insecta</taxon>
        <taxon>Pterygota</taxon>
        <taxon>Neoptera</taxon>
        <taxon>Endopterygota</taxon>
        <taxon>Coleoptera</taxon>
        <taxon>Polyphaga</taxon>
        <taxon>Cucujiformia</taxon>
        <taxon>Coccinelloidea</taxon>
        <taxon>Coccinellidae</taxon>
        <taxon>Scymninae</taxon>
        <taxon>Scymnini</taxon>
        <taxon>Cryptolaemus</taxon>
    </lineage>
</organism>
<dbReference type="Proteomes" id="UP001516400">
    <property type="component" value="Unassembled WGS sequence"/>
</dbReference>
<evidence type="ECO:0000256" key="1">
    <source>
        <dbReference type="SAM" id="MobiDB-lite"/>
    </source>
</evidence>
<dbReference type="AlphaFoldDB" id="A0ABD2NTN0"/>
<sequence length="112" mass="12164">MRTGEEYSELADLGSSYVGGGRYGGSTWARNTPGRGGRGVVAAEAEDVLGPNGTPRGPARSRSGLYYSPPGTSYTIVERPSSVMQHHSSRERDYNMLASPRGKYDKNEMRSF</sequence>
<feature type="compositionally biased region" description="Basic and acidic residues" evidence="1">
    <location>
        <begin position="102"/>
        <end position="112"/>
    </location>
</feature>